<dbReference type="EMBL" id="CM037151">
    <property type="protein sequence ID" value="KAH7842656.1"/>
    <property type="molecule type" value="Genomic_DNA"/>
</dbReference>
<accession>A0ACB7XNY5</accession>
<proteinExistence type="predicted"/>
<sequence length="414" mass="48110">MEAATVPPPPQRRKKTQDHSNTTTTTISDLPSHITCDVLSRLPLNSIFYCKRLCSSFRNPTLEPYFPQLHLPKSPFSLILYRPSDFEHPIFGYLPLDDSLVDLHRRSRWTMKFEAKIIHPTCFEFLSNRIVSSCNGLILLSDAKWSNNVCVCNPITRQHFFLPKPDEDLCLLRRGRYFYCGYGFGYSRSTDLFKVVKFTANYKEQPYRLHCCVYTLGVDDEWRTLGSTRQPVPYNPDLPFVFLNGALHWISWERSTWLLCYFDMEKEQCGNQTFRLHSKKLNLSAVPSSLEGTRFHLGVVDNCLYIRDEQTSPLPVNIWVMKDYGDIRSWNLEWIIQRPLPSGLNQDLKPVKTLEDGTVLMTVRKKVLASYNPVTKVLQRVSYHGVQFWEDLIVGVLSFLPLPCKNHQLKLCRS</sequence>
<evidence type="ECO:0000313" key="1">
    <source>
        <dbReference type="EMBL" id="KAH7842656.1"/>
    </source>
</evidence>
<evidence type="ECO:0000313" key="2">
    <source>
        <dbReference type="Proteomes" id="UP000828048"/>
    </source>
</evidence>
<gene>
    <name evidence="1" type="ORF">Vadar_007751</name>
</gene>
<comment type="caution">
    <text evidence="1">The sequence shown here is derived from an EMBL/GenBank/DDBJ whole genome shotgun (WGS) entry which is preliminary data.</text>
</comment>
<keyword evidence="2" id="KW-1185">Reference proteome</keyword>
<protein>
    <submittedName>
        <fullName evidence="1">Uncharacterized protein</fullName>
    </submittedName>
</protein>
<reference evidence="1 2" key="1">
    <citation type="journal article" date="2021" name="Hortic Res">
        <title>High-quality reference genome and annotation aids understanding of berry development for evergreen blueberry (Vaccinium darrowii).</title>
        <authorList>
            <person name="Yu J."/>
            <person name="Hulse-Kemp A.M."/>
            <person name="Babiker E."/>
            <person name="Staton M."/>
        </authorList>
    </citation>
    <scope>NUCLEOTIDE SEQUENCE [LARGE SCALE GENOMIC DNA]</scope>
    <source>
        <strain evidence="2">cv. NJ 8807/NJ 8810</strain>
        <tissue evidence="1">Young leaf</tissue>
    </source>
</reference>
<dbReference type="Proteomes" id="UP000828048">
    <property type="component" value="Chromosome 1"/>
</dbReference>
<name>A0ACB7XNY5_9ERIC</name>
<organism evidence="1 2">
    <name type="scientific">Vaccinium darrowii</name>
    <dbReference type="NCBI Taxonomy" id="229202"/>
    <lineage>
        <taxon>Eukaryota</taxon>
        <taxon>Viridiplantae</taxon>
        <taxon>Streptophyta</taxon>
        <taxon>Embryophyta</taxon>
        <taxon>Tracheophyta</taxon>
        <taxon>Spermatophyta</taxon>
        <taxon>Magnoliopsida</taxon>
        <taxon>eudicotyledons</taxon>
        <taxon>Gunneridae</taxon>
        <taxon>Pentapetalae</taxon>
        <taxon>asterids</taxon>
        <taxon>Ericales</taxon>
        <taxon>Ericaceae</taxon>
        <taxon>Vaccinioideae</taxon>
        <taxon>Vaccinieae</taxon>
        <taxon>Vaccinium</taxon>
    </lineage>
</organism>